<keyword evidence="5 9" id="KW-0798">TonB box</keyword>
<dbReference type="EMBL" id="AVPU01000004">
    <property type="protein sequence ID" value="KGM55612.1"/>
    <property type="molecule type" value="Genomic_DNA"/>
</dbReference>
<evidence type="ECO:0000259" key="11">
    <source>
        <dbReference type="Pfam" id="PF00593"/>
    </source>
</evidence>
<evidence type="ECO:0000256" key="10">
    <source>
        <dbReference type="SAM" id="SignalP"/>
    </source>
</evidence>
<dbReference type="Pfam" id="PF00593">
    <property type="entry name" value="TonB_dep_Rec_b-barrel"/>
    <property type="match status" value="1"/>
</dbReference>
<keyword evidence="14" id="KW-1185">Reference proteome</keyword>
<evidence type="ECO:0000256" key="2">
    <source>
        <dbReference type="ARBA" id="ARBA00022448"/>
    </source>
</evidence>
<feature type="chain" id="PRO_5001962066" evidence="10">
    <location>
        <begin position="20"/>
        <end position="935"/>
    </location>
</feature>
<dbReference type="PANTHER" id="PTHR47234">
    <property type="match status" value="1"/>
</dbReference>
<dbReference type="InterPro" id="IPR012910">
    <property type="entry name" value="Plug_dom"/>
</dbReference>
<keyword evidence="3 8" id="KW-1134">Transmembrane beta strand</keyword>
<keyword evidence="6 8" id="KW-0472">Membrane</keyword>
<gene>
    <name evidence="13" type="ORF">N800_12915</name>
</gene>
<dbReference type="Gene3D" id="2.40.170.20">
    <property type="entry name" value="TonB-dependent receptor, beta-barrel domain"/>
    <property type="match status" value="1"/>
</dbReference>
<dbReference type="eggNOG" id="COG1629">
    <property type="taxonomic scope" value="Bacteria"/>
</dbReference>
<reference evidence="13 14" key="1">
    <citation type="submission" date="2013-08" db="EMBL/GenBank/DDBJ databases">
        <title>Genome sequencing of Lysobacter.</title>
        <authorList>
            <person name="Zhang S."/>
            <person name="Wang G."/>
        </authorList>
    </citation>
    <scope>NUCLEOTIDE SEQUENCE [LARGE SCALE GENOMIC DNA]</scope>
    <source>
        <strain evidence="13 14">GH1-9</strain>
    </source>
</reference>
<dbReference type="InterPro" id="IPR036942">
    <property type="entry name" value="Beta-barrel_TonB_sf"/>
</dbReference>
<keyword evidence="7 8" id="KW-0998">Cell outer membrane</keyword>
<proteinExistence type="inferred from homology"/>
<dbReference type="PROSITE" id="PS52016">
    <property type="entry name" value="TONB_DEPENDENT_REC_3"/>
    <property type="match status" value="1"/>
</dbReference>
<dbReference type="InterPro" id="IPR000531">
    <property type="entry name" value="Beta-barrel_TonB"/>
</dbReference>
<dbReference type="PANTHER" id="PTHR47234:SF1">
    <property type="entry name" value="TONB-DEPENDENT RECEPTOR"/>
    <property type="match status" value="1"/>
</dbReference>
<feature type="signal peptide" evidence="10">
    <location>
        <begin position="1"/>
        <end position="19"/>
    </location>
</feature>
<dbReference type="AlphaFoldDB" id="A0A0A0F2I9"/>
<protein>
    <submittedName>
        <fullName evidence="13">TonB-dependent receptor</fullName>
    </submittedName>
</protein>
<dbReference type="Proteomes" id="UP000029998">
    <property type="component" value="Unassembled WGS sequence"/>
</dbReference>
<evidence type="ECO:0000256" key="1">
    <source>
        <dbReference type="ARBA" id="ARBA00004571"/>
    </source>
</evidence>
<feature type="domain" description="TonB-dependent receptor-like beta-barrel" evidence="11">
    <location>
        <begin position="376"/>
        <end position="898"/>
    </location>
</feature>
<keyword evidence="10" id="KW-0732">Signal</keyword>
<dbReference type="SUPFAM" id="SSF56935">
    <property type="entry name" value="Porins"/>
    <property type="match status" value="1"/>
</dbReference>
<evidence type="ECO:0000256" key="4">
    <source>
        <dbReference type="ARBA" id="ARBA00022692"/>
    </source>
</evidence>
<comment type="caution">
    <text evidence="13">The sequence shown here is derived from an EMBL/GenBank/DDBJ whole genome shotgun (WGS) entry which is preliminary data.</text>
</comment>
<dbReference type="InterPro" id="IPR037066">
    <property type="entry name" value="Plug_dom_sf"/>
</dbReference>
<dbReference type="Pfam" id="PF07715">
    <property type="entry name" value="Plug"/>
    <property type="match status" value="1"/>
</dbReference>
<keyword evidence="2 8" id="KW-0813">Transport</keyword>
<evidence type="ECO:0000256" key="3">
    <source>
        <dbReference type="ARBA" id="ARBA00022452"/>
    </source>
</evidence>
<keyword evidence="4 8" id="KW-0812">Transmembrane</keyword>
<evidence type="ECO:0000256" key="7">
    <source>
        <dbReference type="ARBA" id="ARBA00023237"/>
    </source>
</evidence>
<sequence>MTAALGSALLLSVAGMAVAQEQGNQSGQTPSATDVDRVVVTGSRIKKVDVEGPAPVTVITAEQIQKEGFVTVFDALETMTQNNAGTNQNELNSAGGFTPNGSPVNLRGLGPGRTLLLINGRRAADYPFPYNGQSNFQNFGNIPSSAVDRIEILAGGASAIYGSDAVAGVVNVVLKTNFEGDVVKLRGGTTTTGGGDFGNIQWVGGRAADNWSLTYALEYFADEPVYAYQRDFMDSRQDNPMPGALGYQPVSTVRINRVASNTPGTYFAPPAGTCEKFGGEYVNFTFRSTYSATHPQAGQPYTLGNACGYWNDVGYQTISNGNKDLSGYLYGTWQITDGLEGWASLQGYHSKSELSGGLEAILGPHIDGTGVFTTFNAANPGMNTNVNIQRILTPQEVGGIEATHQKFNEKSLDVAVGLRGTFADRFDWDFTLGRADYKATRTRPRLDGSAVTDWFFGPRLNTSGTPRYMINLDRFYTPLTPEQYRSMSSILKYDSHSWVNQGNFVLSGDLFEMPAGPFAFAAVLEATSQGYDLNSPDGILPTNRTVYNLTGTNGGGERDRYAAGIEFSIPLLSSLKASVAGRFDKYDDITAVDDARTWGAGLEWRPFSNLLVRGNYSTSFKAPDMHFVFNEGSGSFSTVLDTYRCLSAGLRPGTSACNTSTYAYSMFATSKGEPTLEEETGKSWSAGLVWDITDSLSITADYYDIELEGAVTTLSSTFIMDAEGGCRTGLTRNREPYQFAQDSAFCQEIISRVTRVPAAGEPTDRVINIRSGPVNQAFRHVSGIDAAVDWKMDTDRMGDFRWQLAWSHTLESEIQSFATDPVQTDWRDDPNNFDFRSRIRGSVGWSRNNWNATLFGTRYGSLPNWQETGRVSPYILWNANVGKQITDRMKLTFYVNNIFNNFHPQDDGFNSYPYFWRAYSPMGREVSAQVEYRFD</sequence>
<dbReference type="InterPro" id="IPR039426">
    <property type="entry name" value="TonB-dep_rcpt-like"/>
</dbReference>
<dbReference type="GO" id="GO:0009279">
    <property type="term" value="C:cell outer membrane"/>
    <property type="evidence" value="ECO:0007669"/>
    <property type="project" value="UniProtKB-SubCell"/>
</dbReference>
<evidence type="ECO:0000256" key="9">
    <source>
        <dbReference type="RuleBase" id="RU003357"/>
    </source>
</evidence>
<accession>A0A0A0F2I9</accession>
<keyword evidence="13" id="KW-0675">Receptor</keyword>
<feature type="domain" description="TonB-dependent receptor plug" evidence="12">
    <location>
        <begin position="51"/>
        <end position="169"/>
    </location>
</feature>
<name>A0A0A0F2I9_9GAMM</name>
<organism evidence="13 14">
    <name type="scientific">Lysobacter daejeonensis GH1-9</name>
    <dbReference type="NCBI Taxonomy" id="1385517"/>
    <lineage>
        <taxon>Bacteria</taxon>
        <taxon>Pseudomonadati</taxon>
        <taxon>Pseudomonadota</taxon>
        <taxon>Gammaproteobacteria</taxon>
        <taxon>Lysobacterales</taxon>
        <taxon>Lysobacteraceae</taxon>
        <taxon>Aerolutibacter</taxon>
    </lineage>
</organism>
<evidence type="ECO:0000313" key="13">
    <source>
        <dbReference type="EMBL" id="KGM55612.1"/>
    </source>
</evidence>
<dbReference type="Gene3D" id="2.170.130.10">
    <property type="entry name" value="TonB-dependent receptor, plug domain"/>
    <property type="match status" value="1"/>
</dbReference>
<evidence type="ECO:0000259" key="12">
    <source>
        <dbReference type="Pfam" id="PF07715"/>
    </source>
</evidence>
<evidence type="ECO:0000256" key="5">
    <source>
        <dbReference type="ARBA" id="ARBA00023077"/>
    </source>
</evidence>
<evidence type="ECO:0000256" key="6">
    <source>
        <dbReference type="ARBA" id="ARBA00023136"/>
    </source>
</evidence>
<evidence type="ECO:0000313" key="14">
    <source>
        <dbReference type="Proteomes" id="UP000029998"/>
    </source>
</evidence>
<comment type="similarity">
    <text evidence="8 9">Belongs to the TonB-dependent receptor family.</text>
</comment>
<comment type="subcellular location">
    <subcellularLocation>
        <location evidence="1 8">Cell outer membrane</location>
        <topology evidence="1 8">Multi-pass membrane protein</topology>
    </subcellularLocation>
</comment>
<dbReference type="STRING" id="1385517.N800_12915"/>
<evidence type="ECO:0000256" key="8">
    <source>
        <dbReference type="PROSITE-ProRule" id="PRU01360"/>
    </source>
</evidence>